<evidence type="ECO:0000259" key="7">
    <source>
        <dbReference type="PROSITE" id="PS50222"/>
    </source>
</evidence>
<evidence type="ECO:0000256" key="6">
    <source>
        <dbReference type="ARBA" id="ARBA00023179"/>
    </source>
</evidence>
<evidence type="ECO:0000256" key="5">
    <source>
        <dbReference type="ARBA" id="ARBA00023175"/>
    </source>
</evidence>
<accession>A0A7R9H428</accession>
<dbReference type="InterPro" id="IPR002048">
    <property type="entry name" value="EF_hand_dom"/>
</dbReference>
<evidence type="ECO:0000313" key="8">
    <source>
        <dbReference type="EMBL" id="CAD7408171.1"/>
    </source>
</evidence>
<protein>
    <recommendedName>
        <fullName evidence="2">Myosin light chain alkali</fullName>
    </recommendedName>
</protein>
<evidence type="ECO:0000256" key="1">
    <source>
        <dbReference type="ARBA" id="ARBA00011445"/>
    </source>
</evidence>
<keyword evidence="5" id="KW-0505">Motor protein</keyword>
<feature type="domain" description="EF-hand" evidence="7">
    <location>
        <begin position="107"/>
        <end position="142"/>
    </location>
</feature>
<keyword evidence="4" id="KW-0518">Myosin</keyword>
<dbReference type="GO" id="GO:0005859">
    <property type="term" value="C:muscle myosin complex"/>
    <property type="evidence" value="ECO:0007669"/>
    <property type="project" value="TreeGrafter"/>
</dbReference>
<organism evidence="8">
    <name type="scientific">Timema cristinae</name>
    <name type="common">Walking stick</name>
    <dbReference type="NCBI Taxonomy" id="61476"/>
    <lineage>
        <taxon>Eukaryota</taxon>
        <taxon>Metazoa</taxon>
        <taxon>Ecdysozoa</taxon>
        <taxon>Arthropoda</taxon>
        <taxon>Hexapoda</taxon>
        <taxon>Insecta</taxon>
        <taxon>Pterygota</taxon>
        <taxon>Neoptera</taxon>
        <taxon>Polyneoptera</taxon>
        <taxon>Phasmatodea</taxon>
        <taxon>Timematodea</taxon>
        <taxon>Timematoidea</taxon>
        <taxon>Timematidae</taxon>
        <taxon>Timema</taxon>
    </lineage>
</organism>
<dbReference type="AlphaFoldDB" id="A0A7R9H428"/>
<name>A0A7R9H428_TIMCR</name>
<dbReference type="PANTHER" id="PTHR23048:SF33">
    <property type="entry name" value="MYOSIN LIGHT CHAIN ALKALI"/>
    <property type="match status" value="1"/>
</dbReference>
<dbReference type="PROSITE" id="PS50222">
    <property type="entry name" value="EF_HAND_2"/>
    <property type="match status" value="1"/>
</dbReference>
<keyword evidence="3" id="KW-0677">Repeat</keyword>
<dbReference type="PANTHER" id="PTHR23048">
    <property type="entry name" value="MYOSIN LIGHT CHAIN 1, 3"/>
    <property type="match status" value="1"/>
</dbReference>
<dbReference type="InterPro" id="IPR011992">
    <property type="entry name" value="EF-hand-dom_pair"/>
</dbReference>
<dbReference type="InterPro" id="IPR050230">
    <property type="entry name" value="CALM/Myosin/TropC-like"/>
</dbReference>
<evidence type="ECO:0000256" key="4">
    <source>
        <dbReference type="ARBA" id="ARBA00023123"/>
    </source>
</evidence>
<reference evidence="8" key="1">
    <citation type="submission" date="2020-11" db="EMBL/GenBank/DDBJ databases">
        <authorList>
            <person name="Tran Van P."/>
        </authorList>
    </citation>
    <scope>NUCLEOTIDE SEQUENCE</scope>
</reference>
<evidence type="ECO:0000256" key="3">
    <source>
        <dbReference type="ARBA" id="ARBA00022737"/>
    </source>
</evidence>
<dbReference type="FunFam" id="1.10.238.10:FF:000001">
    <property type="entry name" value="Calmodulin 1"/>
    <property type="match status" value="1"/>
</dbReference>
<evidence type="ECO:0000256" key="2">
    <source>
        <dbReference type="ARBA" id="ARBA00019148"/>
    </source>
</evidence>
<dbReference type="Gene3D" id="1.10.238.10">
    <property type="entry name" value="EF-hand"/>
    <property type="match status" value="2"/>
</dbReference>
<comment type="subunit">
    <text evidence="1">Myosin is a hexamer of 2 heavy chains and 4 light chains.</text>
</comment>
<gene>
    <name evidence="8" type="ORF">TCEB3V08_LOCUS9402</name>
</gene>
<dbReference type="SUPFAM" id="SSF47473">
    <property type="entry name" value="EF-hand"/>
    <property type="match status" value="1"/>
</dbReference>
<keyword evidence="6" id="KW-0514">Muscle protein</keyword>
<proteinExistence type="predicted"/>
<sequence length="275" mass="30533">MDQSSNPVLPVISSLIYCENDALNNAATKAGDVDEYSYIFRSSLWSRKQIALERHELKSKQHVVECVRSVVSARLWPELATSAALLVVGFGDRQAETPHIMGDLSARDIERANFAFSIYDFDGSGTVDAIYLGDVLRALNLNPTLAAVEKLGGTKKKKELLEEAISSRSAVVFTDEKKLKVEEFLPIFGQIKKDKDVGCYEDFLECLKLYDKAEDGKMLSAELSHTLLSLGERLSDKEVDDILKDCLDPEDEDGFVPYAPFLKKVVAGPIFETAE</sequence>
<dbReference type="GO" id="GO:0005509">
    <property type="term" value="F:calcium ion binding"/>
    <property type="evidence" value="ECO:0007669"/>
    <property type="project" value="InterPro"/>
</dbReference>
<dbReference type="EMBL" id="OC320478">
    <property type="protein sequence ID" value="CAD7408171.1"/>
    <property type="molecule type" value="Genomic_DNA"/>
</dbReference>